<dbReference type="Pfam" id="PF13462">
    <property type="entry name" value="Thioredoxin_4"/>
    <property type="match status" value="1"/>
</dbReference>
<feature type="region of interest" description="Disordered" evidence="1">
    <location>
        <begin position="117"/>
        <end position="138"/>
    </location>
</feature>
<keyword evidence="2" id="KW-0812">Transmembrane</keyword>
<keyword evidence="2" id="KW-1133">Transmembrane helix</keyword>
<dbReference type="InterPro" id="IPR012336">
    <property type="entry name" value="Thioredoxin-like_fold"/>
</dbReference>
<gene>
    <name evidence="4" type="ORF">E4A49_10585</name>
</gene>
<reference evidence="4 5" key="1">
    <citation type="submission" date="2019-03" db="EMBL/GenBank/DDBJ databases">
        <title>Reclassification of Micrococcus aloeverae and Micrococcus yunnanensis as later heterotypic synonyms of Micrococcus luteus.</title>
        <authorList>
            <person name="Huang C.-H."/>
        </authorList>
    </citation>
    <scope>NUCLEOTIDE SEQUENCE [LARGE SCALE GENOMIC DNA]</scope>
    <source>
        <strain evidence="4 5">BCRC 12151</strain>
    </source>
</reference>
<keyword evidence="5" id="KW-1185">Reference proteome</keyword>
<name>A0ABY2K053_9MICC</name>
<keyword evidence="4" id="KW-0413">Isomerase</keyword>
<feature type="compositionally biased region" description="Basic and acidic residues" evidence="1">
    <location>
        <begin position="19"/>
        <end position="29"/>
    </location>
</feature>
<feature type="domain" description="Thioredoxin-like fold" evidence="3">
    <location>
        <begin position="141"/>
        <end position="297"/>
    </location>
</feature>
<dbReference type="GO" id="GO:0016853">
    <property type="term" value="F:isomerase activity"/>
    <property type="evidence" value="ECO:0007669"/>
    <property type="project" value="UniProtKB-KW"/>
</dbReference>
<accession>A0ABY2K053</accession>
<keyword evidence="2" id="KW-0472">Membrane</keyword>
<dbReference type="Gene3D" id="3.40.30.10">
    <property type="entry name" value="Glutaredoxin"/>
    <property type="match status" value="1"/>
</dbReference>
<feature type="transmembrane region" description="Helical" evidence="2">
    <location>
        <begin position="48"/>
        <end position="69"/>
    </location>
</feature>
<dbReference type="CDD" id="cd02972">
    <property type="entry name" value="DsbA_family"/>
    <property type="match status" value="1"/>
</dbReference>
<organism evidence="4 5">
    <name type="scientific">Micrococcus lylae</name>
    <dbReference type="NCBI Taxonomy" id="1273"/>
    <lineage>
        <taxon>Bacteria</taxon>
        <taxon>Bacillati</taxon>
        <taxon>Actinomycetota</taxon>
        <taxon>Actinomycetes</taxon>
        <taxon>Micrococcales</taxon>
        <taxon>Micrococcaceae</taxon>
        <taxon>Micrococcus</taxon>
    </lineage>
</organism>
<evidence type="ECO:0000256" key="1">
    <source>
        <dbReference type="SAM" id="MobiDB-lite"/>
    </source>
</evidence>
<evidence type="ECO:0000256" key="2">
    <source>
        <dbReference type="SAM" id="Phobius"/>
    </source>
</evidence>
<evidence type="ECO:0000259" key="3">
    <source>
        <dbReference type="Pfam" id="PF13462"/>
    </source>
</evidence>
<dbReference type="InterPro" id="IPR036249">
    <property type="entry name" value="Thioredoxin-like_sf"/>
</dbReference>
<evidence type="ECO:0000313" key="4">
    <source>
        <dbReference type="EMBL" id="TFH98026.1"/>
    </source>
</evidence>
<protein>
    <submittedName>
        <fullName evidence="4">Protein-disulfide isomerase</fullName>
    </submittedName>
</protein>
<dbReference type="SUPFAM" id="SSF52833">
    <property type="entry name" value="Thioredoxin-like"/>
    <property type="match status" value="1"/>
</dbReference>
<evidence type="ECO:0000313" key="5">
    <source>
        <dbReference type="Proteomes" id="UP000297477"/>
    </source>
</evidence>
<dbReference type="Proteomes" id="UP000297477">
    <property type="component" value="Unassembled WGS sequence"/>
</dbReference>
<comment type="caution">
    <text evidence="4">The sequence shown here is derived from an EMBL/GenBank/DDBJ whole genome shotgun (WGS) entry which is preliminary data.</text>
</comment>
<dbReference type="EMBL" id="SPKT01000026">
    <property type="protein sequence ID" value="TFH98026.1"/>
    <property type="molecule type" value="Genomic_DNA"/>
</dbReference>
<feature type="region of interest" description="Disordered" evidence="1">
    <location>
        <begin position="1"/>
        <end position="43"/>
    </location>
</feature>
<proteinExistence type="predicted"/>
<sequence>MRTPVPQGGPVATNNSRKTKAERVADSRARARQMQEQQRRRERRNRTIAIWGTVGAIVLVVGLVIAFVLTRGSQSIPDQGEAASIANQQGGVTMTGKKTLAEPKDKLGAEVDAAAVNVPEEPSEEQPESIPGAEEPADGDPAQIVIYADFNCSYCAEFEETNNGYLQDLMAEGKATVEYRMVGFLDRPGTGNYSSRAAAASYCVAEEAPESYDAFVSDVFATFSEKMSAGLSDDELIAIANSAGADISSCVKDGTYRPMVKYTTAKAQEAKIPGTPGVFVNGKNWAVDGKDQSFQEFADAQMGDE</sequence>